<dbReference type="EMBL" id="KZ819359">
    <property type="protein sequence ID" value="PWN44731.1"/>
    <property type="molecule type" value="Genomic_DNA"/>
</dbReference>
<dbReference type="RefSeq" id="XP_025371891.1">
    <property type="nucleotide sequence ID" value="XM_025512413.1"/>
</dbReference>
<protein>
    <recommendedName>
        <fullName evidence="4">AB hydrolase-1 domain-containing protein</fullName>
    </recommendedName>
</protein>
<reference evidence="2 3" key="1">
    <citation type="journal article" date="2018" name="Mol. Biol. Evol.">
        <title>Broad Genomic Sampling Reveals a Smut Pathogenic Ancestry of the Fungal Clade Ustilaginomycotina.</title>
        <authorList>
            <person name="Kijpornyongpan T."/>
            <person name="Mondo S.J."/>
            <person name="Barry K."/>
            <person name="Sandor L."/>
            <person name="Lee J."/>
            <person name="Lipzen A."/>
            <person name="Pangilinan J."/>
            <person name="LaButti K."/>
            <person name="Hainaut M."/>
            <person name="Henrissat B."/>
            <person name="Grigoriev I.V."/>
            <person name="Spatafora J.W."/>
            <person name="Aime M.C."/>
        </authorList>
    </citation>
    <scope>NUCLEOTIDE SEQUENCE [LARGE SCALE GENOMIC DNA]</scope>
    <source>
        <strain evidence="2 3">MCA 4658</strain>
    </source>
</reference>
<dbReference type="PANTHER" id="PTHR35560:SF3">
    <property type="entry name" value="PEPTIDASE S9 PROLYL OLIGOPEPTIDASE CATALYTIC DOMAIN-CONTAINING PROTEIN"/>
    <property type="match status" value="1"/>
</dbReference>
<accession>A0A316W7P1</accession>
<dbReference type="STRING" id="1522189.A0A316W7P1"/>
<dbReference type="SUPFAM" id="SSF53474">
    <property type="entry name" value="alpha/beta-Hydrolases"/>
    <property type="match status" value="1"/>
</dbReference>
<dbReference type="InterPro" id="IPR029058">
    <property type="entry name" value="AB_hydrolase_fold"/>
</dbReference>
<evidence type="ECO:0008006" key="4">
    <source>
        <dbReference type="Google" id="ProtNLM"/>
    </source>
</evidence>
<keyword evidence="3" id="KW-1185">Reference proteome</keyword>
<proteinExistence type="predicted"/>
<dbReference type="OrthoDB" id="5985073at2759"/>
<evidence type="ECO:0000313" key="2">
    <source>
        <dbReference type="EMBL" id="PWN44731.1"/>
    </source>
</evidence>
<keyword evidence="1" id="KW-0732">Signal</keyword>
<dbReference type="PANTHER" id="PTHR35560">
    <property type="entry name" value="BLL0132 PROTEIN"/>
    <property type="match status" value="1"/>
</dbReference>
<dbReference type="GeneID" id="37034283"/>
<feature type="chain" id="PRO_5016277659" description="AB hydrolase-1 domain-containing protein" evidence="1">
    <location>
        <begin position="29"/>
        <end position="478"/>
    </location>
</feature>
<evidence type="ECO:0000256" key="1">
    <source>
        <dbReference type="SAM" id="SignalP"/>
    </source>
</evidence>
<name>A0A316W7P1_9BASI</name>
<sequence length="478" mass="52641">MTPSRGGVLSALAFALTALALAPLQSQALEDADVPRTNENRTLYAIPVPLPYDSLQSAKPGIEKSTLEQTQFHLWSYISSDYDASKIKRAVVTLHGQGRDAWSYWDDTYDALLNATSPTKRSSKSSSSTSTLNRTSLKRDEVLILAPLFFNNQDTSAYQALDEEFDSQSIVWNGGDWAEGADSILPDTVYGSEEGQTFEAPKVSSYEALDEVVRWFSDKNVFPKMETVLIAGHSMGGQIAQRYALLGAVPSASTPVHFVVANPGSFAWLTPERPEPVDDCPDTYNLWKYGLELSSDGTWSQRYLKSFIQQSLDAKSEVLDVRVRYSEIRLVHYLFGLDDFGPGDTRCQALTQGPHHLGRGQNFLQHLDTQVLGPRREADAAQHGSDNLQGWGKASHTSDFVKGCSHDPMCMWLSKQGIERLFFTNADGEEGPRGVGDDDAVQAKWYPWGVNSAASHFPSRSTSTMLAALAASICMAFL</sequence>
<gene>
    <name evidence="2" type="ORF">IE81DRAFT_310289</name>
</gene>
<dbReference type="Proteomes" id="UP000245783">
    <property type="component" value="Unassembled WGS sequence"/>
</dbReference>
<dbReference type="AlphaFoldDB" id="A0A316W7P1"/>
<dbReference type="Gene3D" id="3.40.50.1820">
    <property type="entry name" value="alpha/beta hydrolase"/>
    <property type="match status" value="1"/>
</dbReference>
<feature type="signal peptide" evidence="1">
    <location>
        <begin position="1"/>
        <end position="28"/>
    </location>
</feature>
<evidence type="ECO:0000313" key="3">
    <source>
        <dbReference type="Proteomes" id="UP000245783"/>
    </source>
</evidence>
<organism evidence="2 3">
    <name type="scientific">Ceraceosorus guamensis</name>
    <dbReference type="NCBI Taxonomy" id="1522189"/>
    <lineage>
        <taxon>Eukaryota</taxon>
        <taxon>Fungi</taxon>
        <taxon>Dikarya</taxon>
        <taxon>Basidiomycota</taxon>
        <taxon>Ustilaginomycotina</taxon>
        <taxon>Exobasidiomycetes</taxon>
        <taxon>Ceraceosorales</taxon>
        <taxon>Ceraceosoraceae</taxon>
        <taxon>Ceraceosorus</taxon>
    </lineage>
</organism>
<dbReference type="InParanoid" id="A0A316W7P1"/>